<proteinExistence type="predicted"/>
<dbReference type="STRING" id="521096.Tpau_1948"/>
<dbReference type="PANTHER" id="PTHR45625">
    <property type="entry name" value="PEPTIDYL-PROLYL CIS-TRANS ISOMERASE-RELATED"/>
    <property type="match status" value="1"/>
</dbReference>
<dbReference type="Gene3D" id="2.40.100.10">
    <property type="entry name" value="Cyclophilin-like"/>
    <property type="match status" value="1"/>
</dbReference>
<dbReference type="eggNOG" id="COG0652">
    <property type="taxonomic scope" value="Bacteria"/>
</dbReference>
<dbReference type="PANTHER" id="PTHR45625:SF3">
    <property type="entry name" value="PEPTIDYL-PROLYL CIS-TRANS ISOMERASE B-RELATED"/>
    <property type="match status" value="1"/>
</dbReference>
<feature type="region of interest" description="Disordered" evidence="3">
    <location>
        <begin position="144"/>
        <end position="163"/>
    </location>
</feature>
<name>D5UNJ2_TSUPD</name>
<dbReference type="Proteomes" id="UP000001213">
    <property type="component" value="Chromosome"/>
</dbReference>
<dbReference type="KEGG" id="tpr:Tpau_1948"/>
<feature type="domain" description="PPIase cyclophilin-type" evidence="5">
    <location>
        <begin position="171"/>
        <end position="339"/>
    </location>
</feature>
<feature type="region of interest" description="Disordered" evidence="3">
    <location>
        <begin position="323"/>
        <end position="357"/>
    </location>
</feature>
<comment type="function">
    <text evidence="1">PPIases accelerate the folding of proteins. It catalyzes the cis-trans isomerization of proline imidic peptide bonds in oligopeptides.</text>
</comment>
<organism evidence="6 7">
    <name type="scientific">Tsukamurella paurometabola (strain ATCC 8368 / DSM 20162 / CCUG 35730 / CIP 100753 / JCM 10117 / KCTC 9821 / NBRC 16120 / NCIMB 702349 / NCTC 13040)</name>
    <name type="common">Corynebacterium paurometabolum</name>
    <dbReference type="NCBI Taxonomy" id="521096"/>
    <lineage>
        <taxon>Bacteria</taxon>
        <taxon>Bacillati</taxon>
        <taxon>Actinomycetota</taxon>
        <taxon>Actinomycetes</taxon>
        <taxon>Mycobacteriales</taxon>
        <taxon>Tsukamurellaceae</taxon>
        <taxon>Tsukamurella</taxon>
    </lineage>
</organism>
<evidence type="ECO:0000256" key="4">
    <source>
        <dbReference type="SAM" id="Phobius"/>
    </source>
</evidence>
<dbReference type="InterPro" id="IPR029000">
    <property type="entry name" value="Cyclophilin-like_dom_sf"/>
</dbReference>
<feature type="coiled-coil region" evidence="2">
    <location>
        <begin position="85"/>
        <end position="141"/>
    </location>
</feature>
<dbReference type="InterPro" id="IPR002130">
    <property type="entry name" value="Cyclophilin-type_PPIase_dom"/>
</dbReference>
<feature type="transmembrane region" description="Helical" evidence="4">
    <location>
        <begin position="31"/>
        <end position="53"/>
    </location>
</feature>
<reference evidence="7" key="1">
    <citation type="submission" date="2010-03" db="EMBL/GenBank/DDBJ databases">
        <title>The complete chromosome of Tsukamurella paurometabola DSM 20162.</title>
        <authorList>
            <consortium name="US DOE Joint Genome Institute (JGI-PGF)"/>
            <person name="Lucas S."/>
            <person name="Copeland A."/>
            <person name="Lapidus A."/>
            <person name="Glavina del Rio T."/>
            <person name="Dalin E."/>
            <person name="Tice H."/>
            <person name="Bruce D."/>
            <person name="Goodwin L."/>
            <person name="Pitluck S."/>
            <person name="Kyrpides N."/>
            <person name="Mavromatis K."/>
            <person name="Ivanova N."/>
            <person name="Mikhailova N."/>
            <person name="Munk A.C."/>
            <person name="Brettin T."/>
            <person name="Detter J.C."/>
            <person name="Tapia R."/>
            <person name="Han C."/>
            <person name="Larimer F."/>
            <person name="Land M."/>
            <person name="Hauser L."/>
            <person name="Markowitz V."/>
            <person name="Cheng J.-F."/>
            <person name="Hugenholtz P."/>
            <person name="Woyke T."/>
            <person name="Wu D."/>
            <person name="Jando M."/>
            <person name="Brambilla E."/>
            <person name="Klenk H.-P."/>
            <person name="Eisen J.A."/>
        </authorList>
    </citation>
    <scope>NUCLEOTIDE SEQUENCE [LARGE SCALE GENOMIC DNA]</scope>
    <source>
        <strain evidence="7">ATCC 8368 / DSM 20162 / CCUG 35730 / CIP 100753 / JCM 10117 / KCTC 9821 / NBRC 16120 / NCIMB 702349 / NCTC 13040</strain>
    </source>
</reference>
<dbReference type="Pfam" id="PF00160">
    <property type="entry name" value="Pro_isomerase"/>
    <property type="match status" value="1"/>
</dbReference>
<dbReference type="InterPro" id="IPR044666">
    <property type="entry name" value="Cyclophilin_A-like"/>
</dbReference>
<dbReference type="GO" id="GO:0003755">
    <property type="term" value="F:peptidyl-prolyl cis-trans isomerase activity"/>
    <property type="evidence" value="ECO:0007669"/>
    <property type="project" value="InterPro"/>
</dbReference>
<reference evidence="6 7" key="2">
    <citation type="journal article" date="2011" name="Stand. Genomic Sci.">
        <title>Complete genome sequence of Tsukamurella paurometabola type strain (no. 33).</title>
        <authorList>
            <person name="Munk A.C."/>
            <person name="Lapidus A."/>
            <person name="Lucas S."/>
            <person name="Nolan M."/>
            <person name="Tice H."/>
            <person name="Cheng J.F."/>
            <person name="Del Rio T.G."/>
            <person name="Goodwin L."/>
            <person name="Pitluck S."/>
            <person name="Liolios K."/>
            <person name="Huntemann M."/>
            <person name="Ivanova N."/>
            <person name="Mavromatis K."/>
            <person name="Mikhailova N."/>
            <person name="Pati A."/>
            <person name="Chen A."/>
            <person name="Palaniappan K."/>
            <person name="Tapia R."/>
            <person name="Han C."/>
            <person name="Land M."/>
            <person name="Hauser L."/>
            <person name="Chang Y.J."/>
            <person name="Jeffries C.D."/>
            <person name="Brettin T."/>
            <person name="Yasawong M."/>
            <person name="Brambilla E.M."/>
            <person name="Rohde M."/>
            <person name="Sikorski J."/>
            <person name="Goker M."/>
            <person name="Detter J.C."/>
            <person name="Woyke T."/>
            <person name="Bristow J."/>
            <person name="Eisen J.A."/>
            <person name="Markowitz V."/>
            <person name="Hugenholtz P."/>
            <person name="Kyrpides N.C."/>
            <person name="Klenk H.P."/>
        </authorList>
    </citation>
    <scope>NUCLEOTIDE SEQUENCE [LARGE SCALE GENOMIC DNA]</scope>
    <source>
        <strain evidence="7">ATCC 8368 / DSM 20162 / CCUG 35730 / CIP 100753 / JCM 10117 / KCTC 9821 / NBRC 16120 / NCIMB 702349 / NCTC 13040</strain>
    </source>
</reference>
<dbReference type="EMBL" id="CP001966">
    <property type="protein sequence ID" value="ADG78560.1"/>
    <property type="molecule type" value="Genomic_DNA"/>
</dbReference>
<accession>D5UNJ2</accession>
<keyword evidence="2" id="KW-0175">Coiled coil</keyword>
<evidence type="ECO:0000256" key="2">
    <source>
        <dbReference type="SAM" id="Coils"/>
    </source>
</evidence>
<dbReference type="HOGENOM" id="CLU_012062_8_0_11"/>
<sequence length="357" mass="37870">MPSNEERRQAARDKLARQNERREAEARKRKITAIGISAAVVVALVAAGCYIWLPQGPRAPLRVGAENRYKSLHTQCTYPDRPDQATTLRDNIKTTRDQIAKQRAQMGALPPEQRTATEAQIKQTEDQIAEVEAILPALDKAADRNKSVAKPDGKDVPNTGTLAGSIATNQGTIGFEFDRSKAPCNVQAFITMINAKYFDNTICHRETATPGADKKSGLYVLQCGDPSGTGSSGPLWTSPDETPTFLQGAAAPSQPGMPPTVIYPAGTIAVANANSPQSGQSNTGANQFFLVYQDTTLPANYSVIGNTTPDGLKVLQAIAKKGIKPKPGAPAPKPGEPVTDGAPADPGVNITSMVLNS</sequence>
<keyword evidence="4" id="KW-0472">Membrane</keyword>
<gene>
    <name evidence="6" type="ordered locus">Tpau_1948</name>
</gene>
<dbReference type="AlphaFoldDB" id="D5UNJ2"/>
<keyword evidence="4" id="KW-1133">Transmembrane helix</keyword>
<evidence type="ECO:0000259" key="5">
    <source>
        <dbReference type="PROSITE" id="PS50072"/>
    </source>
</evidence>
<evidence type="ECO:0000256" key="1">
    <source>
        <dbReference type="ARBA" id="ARBA00002388"/>
    </source>
</evidence>
<evidence type="ECO:0000313" key="7">
    <source>
        <dbReference type="Proteomes" id="UP000001213"/>
    </source>
</evidence>
<evidence type="ECO:0000313" key="6">
    <source>
        <dbReference type="EMBL" id="ADG78560.1"/>
    </source>
</evidence>
<keyword evidence="6" id="KW-0413">Isomerase</keyword>
<protein>
    <submittedName>
        <fullName evidence="6">Putative peptidyl-prolyl cis-trans isomerase</fullName>
    </submittedName>
</protein>
<dbReference type="PROSITE" id="PS50072">
    <property type="entry name" value="CSA_PPIASE_2"/>
    <property type="match status" value="1"/>
</dbReference>
<feature type="region of interest" description="Disordered" evidence="3">
    <location>
        <begin position="1"/>
        <end position="25"/>
    </location>
</feature>
<feature type="compositionally biased region" description="Basic and acidic residues" evidence="3">
    <location>
        <begin position="144"/>
        <end position="155"/>
    </location>
</feature>
<dbReference type="SUPFAM" id="SSF50891">
    <property type="entry name" value="Cyclophilin-like"/>
    <property type="match status" value="1"/>
</dbReference>
<keyword evidence="7" id="KW-1185">Reference proteome</keyword>
<dbReference type="RefSeq" id="WP_013126582.1">
    <property type="nucleotide sequence ID" value="NC_014158.1"/>
</dbReference>
<evidence type="ECO:0000256" key="3">
    <source>
        <dbReference type="SAM" id="MobiDB-lite"/>
    </source>
</evidence>
<keyword evidence="4" id="KW-0812">Transmembrane</keyword>